<comment type="caution">
    <text evidence="1">The sequence shown here is derived from an EMBL/GenBank/DDBJ whole genome shotgun (WGS) entry which is preliminary data.</text>
</comment>
<dbReference type="Proteomes" id="UP000233564">
    <property type="component" value="Unassembled WGS sequence"/>
</dbReference>
<evidence type="ECO:0000313" key="2">
    <source>
        <dbReference type="Proteomes" id="UP000233564"/>
    </source>
</evidence>
<evidence type="ECO:0000313" key="1">
    <source>
        <dbReference type="EMBL" id="PKH17718.1"/>
    </source>
</evidence>
<reference evidence="1 2" key="1">
    <citation type="submission" date="2017-08" db="EMBL/GenBank/DDBJ databases">
        <authorList>
            <person name="de Groot N.N."/>
        </authorList>
    </citation>
    <scope>NUCLEOTIDE SEQUENCE [LARGE SCALE GENOMIC DNA]</scope>
    <source>
        <strain evidence="1 2">PfR 37</strain>
    </source>
</reference>
<dbReference type="AlphaFoldDB" id="A0A2N1DZZ4"/>
<gene>
    <name evidence="1" type="ORF">CIB54_20590</name>
</gene>
<accession>A0A2N1DZZ4</accession>
<proteinExistence type="predicted"/>
<dbReference type="EMBL" id="NVXX01000034">
    <property type="protein sequence ID" value="PKH17718.1"/>
    <property type="molecule type" value="Genomic_DNA"/>
</dbReference>
<organism evidence="1 2">
    <name type="scientific">Pseudomonas fluorescens</name>
    <dbReference type="NCBI Taxonomy" id="294"/>
    <lineage>
        <taxon>Bacteria</taxon>
        <taxon>Pseudomonadati</taxon>
        <taxon>Pseudomonadota</taxon>
        <taxon>Gammaproteobacteria</taxon>
        <taxon>Pseudomonadales</taxon>
        <taxon>Pseudomonadaceae</taxon>
        <taxon>Pseudomonas</taxon>
    </lineage>
</organism>
<name>A0A2N1DZZ4_PSEFL</name>
<protein>
    <submittedName>
        <fullName evidence="1">Uncharacterized protein</fullName>
    </submittedName>
</protein>
<dbReference type="RefSeq" id="WP_101220804.1">
    <property type="nucleotide sequence ID" value="NZ_JACYMZ010000005.1"/>
</dbReference>
<sequence>MSDKQVYELTIDDLDSCGVWFFPMGDTVEDELTVRRAEQETCSDFQIIVRADFFGERGSVYRGYLYWDTNSAIEYLKPVVLSDKGDAVSFWNGIVTPAWESSEFAGSIRSELPISYASEPVSGLSSICGKLQGLYYLSGDHVCCVK</sequence>